<evidence type="ECO:0000259" key="16">
    <source>
        <dbReference type="PROSITE" id="PS50109"/>
    </source>
</evidence>
<evidence type="ECO:0000313" key="19">
    <source>
        <dbReference type="Proteomes" id="UP001231616"/>
    </source>
</evidence>
<keyword evidence="14 15" id="KW-0472">Membrane</keyword>
<dbReference type="InterPro" id="IPR003661">
    <property type="entry name" value="HisK_dim/P_dom"/>
</dbReference>
<evidence type="ECO:0000256" key="5">
    <source>
        <dbReference type="ARBA" id="ARBA00022519"/>
    </source>
</evidence>
<evidence type="ECO:0000259" key="17">
    <source>
        <dbReference type="PROSITE" id="PS50885"/>
    </source>
</evidence>
<keyword evidence="7 18" id="KW-0808">Transferase</keyword>
<feature type="transmembrane region" description="Helical" evidence="15">
    <location>
        <begin position="149"/>
        <end position="171"/>
    </location>
</feature>
<dbReference type="InterPro" id="IPR004358">
    <property type="entry name" value="Sig_transdc_His_kin-like_C"/>
</dbReference>
<comment type="catalytic activity">
    <reaction evidence="1">
        <text>ATP + protein L-histidine = ADP + protein N-phospho-L-histidine.</text>
        <dbReference type="EC" id="2.7.13.3"/>
    </reaction>
</comment>
<dbReference type="PANTHER" id="PTHR44936">
    <property type="entry name" value="SENSOR PROTEIN CREC"/>
    <property type="match status" value="1"/>
</dbReference>
<sequence length="439" mass="49813">MRVLPRSAFGQTVFLIGLLLLINQLVSYVTVAFYVIKPTAQQINQLVAKQIKVVFIDHHHDEALLTEAMAQRFQQATDIEIYPQHLAEQHGLLQARFYQFMSTDMSNELGGPAEVRIEQGAQLAYWVRPPQAPDYWVRIPLSGLDESQFSLLTFYLLMIGFLSVAGGWWFATTLNRPLKSLQHAALRVGRGDIPDPLPERGSSEIRAVTRAFNHMATGIKHLEQDRALLMAGVSHDLRTPLTRIRLASEMLQQQDNWIRDGIINDIDDMNAIIDQFMDYIRHHKDEELQWINLNDLIEELLESEHLQQRELLHELAADLPSIPARRIAIKRVLNNLMENALRYSTGDIEISTGYEQGRRQVYLQVRDYGPGIPEENMQAMFEPFTQGDSARGSGGSGLGLAIIKKIVDMHHGEITLHNHAHGGLVARIYLPLKARKSSL</sequence>
<dbReference type="PROSITE" id="PS50109">
    <property type="entry name" value="HIS_KIN"/>
    <property type="match status" value="1"/>
</dbReference>
<organism evidence="18 19">
    <name type="scientific">Alkalimonas collagenimarina</name>
    <dbReference type="NCBI Taxonomy" id="400390"/>
    <lineage>
        <taxon>Bacteria</taxon>
        <taxon>Pseudomonadati</taxon>
        <taxon>Pseudomonadota</taxon>
        <taxon>Gammaproteobacteria</taxon>
        <taxon>Alkalimonas</taxon>
    </lineage>
</organism>
<dbReference type="PANTHER" id="PTHR44936:SF5">
    <property type="entry name" value="SENSOR HISTIDINE KINASE ENVZ"/>
    <property type="match status" value="1"/>
</dbReference>
<evidence type="ECO:0000256" key="9">
    <source>
        <dbReference type="ARBA" id="ARBA00022741"/>
    </source>
</evidence>
<comment type="subcellular location">
    <subcellularLocation>
        <location evidence="2">Cell inner membrane</location>
        <topology evidence="2">Multi-pass membrane protein</topology>
    </subcellularLocation>
</comment>
<dbReference type="SMART" id="SM00388">
    <property type="entry name" value="HisKA"/>
    <property type="match status" value="1"/>
</dbReference>
<dbReference type="GO" id="GO:0004673">
    <property type="term" value="F:protein histidine kinase activity"/>
    <property type="evidence" value="ECO:0007669"/>
    <property type="project" value="UniProtKB-EC"/>
</dbReference>
<accession>A0ABT9GX38</accession>
<dbReference type="SUPFAM" id="SSF158472">
    <property type="entry name" value="HAMP domain-like"/>
    <property type="match status" value="1"/>
</dbReference>
<evidence type="ECO:0000256" key="2">
    <source>
        <dbReference type="ARBA" id="ARBA00004429"/>
    </source>
</evidence>
<evidence type="ECO:0000313" key="18">
    <source>
        <dbReference type="EMBL" id="MDP4535626.1"/>
    </source>
</evidence>
<dbReference type="InterPro" id="IPR005467">
    <property type="entry name" value="His_kinase_dom"/>
</dbReference>
<dbReference type="PROSITE" id="PS50885">
    <property type="entry name" value="HAMP"/>
    <property type="match status" value="1"/>
</dbReference>
<dbReference type="InterPro" id="IPR038421">
    <property type="entry name" value="RisS_PPD_sf"/>
</dbReference>
<evidence type="ECO:0000256" key="6">
    <source>
        <dbReference type="ARBA" id="ARBA00022553"/>
    </source>
</evidence>
<keyword evidence="8 15" id="KW-0812">Transmembrane</keyword>
<dbReference type="InterPro" id="IPR036097">
    <property type="entry name" value="HisK_dim/P_sf"/>
</dbReference>
<keyword evidence="9" id="KW-0547">Nucleotide-binding</keyword>
<evidence type="ECO:0000256" key="1">
    <source>
        <dbReference type="ARBA" id="ARBA00000085"/>
    </source>
</evidence>
<dbReference type="Pfam" id="PF00512">
    <property type="entry name" value="HisKA"/>
    <property type="match status" value="1"/>
</dbReference>
<dbReference type="Gene3D" id="1.10.8.500">
    <property type="entry name" value="HAMP domain in histidine kinase"/>
    <property type="match status" value="1"/>
</dbReference>
<gene>
    <name evidence="18" type="primary">envZ</name>
    <name evidence="18" type="ORF">Q3O60_05465</name>
</gene>
<keyword evidence="19" id="KW-1185">Reference proteome</keyword>
<dbReference type="EC" id="2.7.13.3" evidence="3"/>
<reference evidence="18 19" key="1">
    <citation type="submission" date="2023-08" db="EMBL/GenBank/DDBJ databases">
        <authorList>
            <person name="Joshi A."/>
            <person name="Thite S."/>
        </authorList>
    </citation>
    <scope>NUCLEOTIDE SEQUENCE [LARGE SCALE GENOMIC DNA]</scope>
    <source>
        <strain evidence="18 19">AC40</strain>
    </source>
</reference>
<comment type="caution">
    <text evidence="18">The sequence shown here is derived from an EMBL/GenBank/DDBJ whole genome shotgun (WGS) entry which is preliminary data.</text>
</comment>
<evidence type="ECO:0000256" key="14">
    <source>
        <dbReference type="ARBA" id="ARBA00023136"/>
    </source>
</evidence>
<evidence type="ECO:0000256" key="3">
    <source>
        <dbReference type="ARBA" id="ARBA00012438"/>
    </source>
</evidence>
<dbReference type="Gene3D" id="3.30.565.10">
    <property type="entry name" value="Histidine kinase-like ATPase, C-terminal domain"/>
    <property type="match status" value="1"/>
</dbReference>
<proteinExistence type="predicted"/>
<name>A0ABT9GX38_9GAMM</name>
<evidence type="ECO:0000256" key="11">
    <source>
        <dbReference type="ARBA" id="ARBA00022840"/>
    </source>
</evidence>
<dbReference type="PRINTS" id="PR00344">
    <property type="entry name" value="BCTRLSENSOR"/>
</dbReference>
<evidence type="ECO:0000256" key="12">
    <source>
        <dbReference type="ARBA" id="ARBA00022989"/>
    </source>
</evidence>
<keyword evidence="6" id="KW-0597">Phosphoprotein</keyword>
<dbReference type="Gene3D" id="1.10.287.130">
    <property type="match status" value="1"/>
</dbReference>
<dbReference type="Gene3D" id="3.30.450.300">
    <property type="entry name" value="Sensor histidine kinase RisS, periplasmic domain"/>
    <property type="match status" value="1"/>
</dbReference>
<dbReference type="EMBL" id="JAUZVZ010000006">
    <property type="protein sequence ID" value="MDP4535626.1"/>
    <property type="molecule type" value="Genomic_DNA"/>
</dbReference>
<dbReference type="SUPFAM" id="SSF55874">
    <property type="entry name" value="ATPase domain of HSP90 chaperone/DNA topoisomerase II/histidine kinase"/>
    <property type="match status" value="1"/>
</dbReference>
<dbReference type="CDD" id="cd00082">
    <property type="entry name" value="HisKA"/>
    <property type="match status" value="1"/>
</dbReference>
<dbReference type="Pfam" id="PF00672">
    <property type="entry name" value="HAMP"/>
    <property type="match status" value="1"/>
</dbReference>
<keyword evidence="10 18" id="KW-0418">Kinase</keyword>
<dbReference type="InterPro" id="IPR003594">
    <property type="entry name" value="HATPase_dom"/>
</dbReference>
<dbReference type="SMART" id="SM00387">
    <property type="entry name" value="HATPase_c"/>
    <property type="match status" value="1"/>
</dbReference>
<dbReference type="InterPro" id="IPR036890">
    <property type="entry name" value="HATPase_C_sf"/>
</dbReference>
<keyword evidence="4" id="KW-1003">Cell membrane</keyword>
<keyword evidence="12 15" id="KW-1133">Transmembrane helix</keyword>
<feature type="domain" description="HAMP" evidence="17">
    <location>
        <begin position="172"/>
        <end position="224"/>
    </location>
</feature>
<evidence type="ECO:0000256" key="7">
    <source>
        <dbReference type="ARBA" id="ARBA00022679"/>
    </source>
</evidence>
<dbReference type="RefSeq" id="WP_305892893.1">
    <property type="nucleotide sequence ID" value="NZ_JAUZVZ010000006.1"/>
</dbReference>
<evidence type="ECO:0000256" key="15">
    <source>
        <dbReference type="SAM" id="Phobius"/>
    </source>
</evidence>
<dbReference type="InterPro" id="IPR050980">
    <property type="entry name" value="2C_sensor_his_kinase"/>
</dbReference>
<dbReference type="Proteomes" id="UP001231616">
    <property type="component" value="Unassembled WGS sequence"/>
</dbReference>
<dbReference type="CDD" id="cd06225">
    <property type="entry name" value="HAMP"/>
    <property type="match status" value="1"/>
</dbReference>
<evidence type="ECO:0000256" key="8">
    <source>
        <dbReference type="ARBA" id="ARBA00022692"/>
    </source>
</evidence>
<keyword evidence="5" id="KW-0997">Cell inner membrane</keyword>
<evidence type="ECO:0000256" key="13">
    <source>
        <dbReference type="ARBA" id="ARBA00023012"/>
    </source>
</evidence>
<dbReference type="InterPro" id="IPR003660">
    <property type="entry name" value="HAMP_dom"/>
</dbReference>
<feature type="domain" description="Histidine kinase" evidence="16">
    <location>
        <begin position="232"/>
        <end position="434"/>
    </location>
</feature>
<dbReference type="SMART" id="SM00304">
    <property type="entry name" value="HAMP"/>
    <property type="match status" value="1"/>
</dbReference>
<dbReference type="SUPFAM" id="SSF47384">
    <property type="entry name" value="Homodimeric domain of signal transducing histidine kinase"/>
    <property type="match status" value="1"/>
</dbReference>
<dbReference type="NCBIfam" id="NF007004">
    <property type="entry name" value="PRK09467.1"/>
    <property type="match status" value="1"/>
</dbReference>
<keyword evidence="11" id="KW-0067">ATP-binding</keyword>
<evidence type="ECO:0000256" key="10">
    <source>
        <dbReference type="ARBA" id="ARBA00022777"/>
    </source>
</evidence>
<keyword evidence="13" id="KW-0902">Two-component regulatory system</keyword>
<evidence type="ECO:0000256" key="4">
    <source>
        <dbReference type="ARBA" id="ARBA00022475"/>
    </source>
</evidence>
<dbReference type="Pfam" id="PF02518">
    <property type="entry name" value="HATPase_c"/>
    <property type="match status" value="1"/>
</dbReference>
<protein>
    <recommendedName>
        <fullName evidence="3">histidine kinase</fullName>
        <ecNumber evidence="3">2.7.13.3</ecNumber>
    </recommendedName>
</protein>
<feature type="transmembrane region" description="Helical" evidence="15">
    <location>
        <begin position="12"/>
        <end position="36"/>
    </location>
</feature>